<keyword evidence="3" id="KW-1185">Reference proteome</keyword>
<keyword evidence="1" id="KW-0472">Membrane</keyword>
<gene>
    <name evidence="2" type="ORF">CEXT_10231</name>
</gene>
<feature type="transmembrane region" description="Helical" evidence="1">
    <location>
        <begin position="53"/>
        <end position="77"/>
    </location>
</feature>
<comment type="caution">
    <text evidence="2">The sequence shown here is derived from an EMBL/GenBank/DDBJ whole genome shotgun (WGS) entry which is preliminary data.</text>
</comment>
<reference evidence="2 3" key="1">
    <citation type="submission" date="2021-06" db="EMBL/GenBank/DDBJ databases">
        <title>Caerostris extrusa draft genome.</title>
        <authorList>
            <person name="Kono N."/>
            <person name="Arakawa K."/>
        </authorList>
    </citation>
    <scope>NUCLEOTIDE SEQUENCE [LARGE SCALE GENOMIC DNA]</scope>
</reference>
<evidence type="ECO:0000313" key="2">
    <source>
        <dbReference type="EMBL" id="GIX84283.1"/>
    </source>
</evidence>
<dbReference type="AlphaFoldDB" id="A0AAV4NI11"/>
<keyword evidence="1" id="KW-0812">Transmembrane</keyword>
<evidence type="ECO:0000313" key="3">
    <source>
        <dbReference type="Proteomes" id="UP001054945"/>
    </source>
</evidence>
<sequence>MTVADPLLPQCITNNADYQEAVLGSKRGKKPFACCTTATSSIHPPFCLGRHCYFLHALELAIASSLVIFLPPTLFIARLLSAGAYGFTS</sequence>
<accession>A0AAV4NI11</accession>
<organism evidence="2 3">
    <name type="scientific">Caerostris extrusa</name>
    <name type="common">Bark spider</name>
    <name type="synonym">Caerostris bankana</name>
    <dbReference type="NCBI Taxonomy" id="172846"/>
    <lineage>
        <taxon>Eukaryota</taxon>
        <taxon>Metazoa</taxon>
        <taxon>Ecdysozoa</taxon>
        <taxon>Arthropoda</taxon>
        <taxon>Chelicerata</taxon>
        <taxon>Arachnida</taxon>
        <taxon>Araneae</taxon>
        <taxon>Araneomorphae</taxon>
        <taxon>Entelegynae</taxon>
        <taxon>Araneoidea</taxon>
        <taxon>Araneidae</taxon>
        <taxon>Caerostris</taxon>
    </lineage>
</organism>
<proteinExistence type="predicted"/>
<dbReference type="EMBL" id="BPLR01003414">
    <property type="protein sequence ID" value="GIX84283.1"/>
    <property type="molecule type" value="Genomic_DNA"/>
</dbReference>
<evidence type="ECO:0000256" key="1">
    <source>
        <dbReference type="SAM" id="Phobius"/>
    </source>
</evidence>
<name>A0AAV4NI11_CAEEX</name>
<keyword evidence="1" id="KW-1133">Transmembrane helix</keyword>
<protein>
    <submittedName>
        <fullName evidence="2">Uncharacterized protein</fullName>
    </submittedName>
</protein>
<dbReference type="Proteomes" id="UP001054945">
    <property type="component" value="Unassembled WGS sequence"/>
</dbReference>